<dbReference type="Pfam" id="PF01979">
    <property type="entry name" value="Amidohydro_1"/>
    <property type="match status" value="1"/>
</dbReference>
<gene>
    <name evidence="3" type="ORF">WG66_18346</name>
</gene>
<keyword evidence="1" id="KW-0472">Membrane</keyword>
<evidence type="ECO:0000259" key="2">
    <source>
        <dbReference type="Pfam" id="PF01979"/>
    </source>
</evidence>
<feature type="domain" description="Amidohydrolase-related" evidence="2">
    <location>
        <begin position="152"/>
        <end position="501"/>
    </location>
</feature>
<dbReference type="AlphaFoldDB" id="A0A0W0EYI2"/>
<dbReference type="InterPro" id="IPR011059">
    <property type="entry name" value="Metal-dep_hydrolase_composite"/>
</dbReference>
<dbReference type="EMBL" id="LATX01002450">
    <property type="protein sequence ID" value="KTB29103.1"/>
    <property type="molecule type" value="Genomic_DNA"/>
</dbReference>
<accession>A0A0W0EYI2</accession>
<dbReference type="SUPFAM" id="SSF51556">
    <property type="entry name" value="Metallo-dependent hydrolases"/>
    <property type="match status" value="1"/>
</dbReference>
<protein>
    <recommendedName>
        <fullName evidence="2">Amidohydrolase-related domain-containing protein</fullName>
    </recommendedName>
</protein>
<dbReference type="PANTHER" id="PTHR43668">
    <property type="entry name" value="ALLANTOINASE"/>
    <property type="match status" value="1"/>
</dbReference>
<reference evidence="3 4" key="1">
    <citation type="submission" date="2015-12" db="EMBL/GenBank/DDBJ databases">
        <title>Draft genome sequence of Moniliophthora roreri, the causal agent of frosty pod rot of cacao.</title>
        <authorList>
            <person name="Aime M.C."/>
            <person name="Diaz-Valderrama J.R."/>
            <person name="Kijpornyongpan T."/>
            <person name="Phillips-Mora W."/>
        </authorList>
    </citation>
    <scope>NUCLEOTIDE SEQUENCE [LARGE SCALE GENOMIC DNA]</scope>
    <source>
        <strain evidence="3 4">MCA 2952</strain>
    </source>
</reference>
<dbReference type="eggNOG" id="ENOG502QQ9Z">
    <property type="taxonomic scope" value="Eukaryota"/>
</dbReference>
<dbReference type="GO" id="GO:0006145">
    <property type="term" value="P:purine nucleobase catabolic process"/>
    <property type="evidence" value="ECO:0007669"/>
    <property type="project" value="TreeGrafter"/>
</dbReference>
<keyword evidence="1" id="KW-1133">Transmembrane helix</keyword>
<dbReference type="InterPro" id="IPR032466">
    <property type="entry name" value="Metal_Hydrolase"/>
</dbReference>
<name>A0A0W0EYI2_MONRR</name>
<keyword evidence="1" id="KW-0812">Transmembrane</keyword>
<dbReference type="InterPro" id="IPR006680">
    <property type="entry name" value="Amidohydro-rel"/>
</dbReference>
<evidence type="ECO:0000313" key="4">
    <source>
        <dbReference type="Proteomes" id="UP000054988"/>
    </source>
</evidence>
<sequence length="947" mass="101805">MFGDEKGTLPVSTHRPRQRRHHRFLILVLLLCPISLFSYLYAFNLYQPKQHSVTRIPINAQQLISKCAELNTLPSPPPDFHNRTVSDRFDAPLAPKKPILIRNATIWTGEVAEGLEIVFGDVLFDKGVIRAVGPDLLTPKHADVIEANGAWLTAGIVDLHSHLGVSSSPSLSGASDTNSQKQITQPWLRSLDGLNTHDEAYRLSISGGVTTAVVLPGSANAIGGQAFPIKLRQTSLKSSSSMLLEPPFDVNGTRILGRWRQLKQACGENPSRVYNGVRMDTIWSFRAAYEEARQLKVKQDAFCEKVAAGNWAAVQAEGDFPDDLQWEALVDVLRGKVKIQNHCYEAVDLDGLIRLTNEFNFSIAAFHHAHEAYLVPGLLRQMYGHTPGIAMFATHGRYKREAYRGSEFAPRVLADESIDVVLKSDHPVTNSRYLLNEAQQAFYYGLPASLALASVTTTPAKIAGLDHRVGKVKAGWDADLVIWDSHPLTLSATPIQVFIDGIPQLSAPSSIAPSSLKHQTVPKTPNWDVETAEAVKFNGLPPLEGKVVGKVGKGGKGVVFEGVGSVYVKRNGKIIEVFSSERAGVLVENGRISCVQGVRTTEFRTCIQNELQNAREGYVKLDLEGGSLSPGLTNYGSPLGLVHIDGEASTQDHAGTEGVVRAVDGLLFESRNALIAHRSGATLSITPPLSSSSSILAGISTLLSTGASNKLAQGAVVKNEVALHASVSLSRSGPGVSSQIRTLRRGLLGQLDGEQADAYARVVNGSIPLIIEAHSADIIASLITLKSEVEKAKQTKLKFVLAGATEAHLLAEEIGSAGIGVVVQPSRPFPDSWQDIRLLPGPPLSKKTAIQELLEHNVTVAVGIGGPGDLSRKLRWDIGWVALDSEGAISTADALSLASTNIDTLFGLSGEEVDSDLVAVKGGNLLQFEGKVVGVVSQRRGVVEVFE</sequence>
<evidence type="ECO:0000313" key="3">
    <source>
        <dbReference type="EMBL" id="KTB29103.1"/>
    </source>
</evidence>
<dbReference type="GO" id="GO:0004038">
    <property type="term" value="F:allantoinase activity"/>
    <property type="evidence" value="ECO:0007669"/>
    <property type="project" value="TreeGrafter"/>
</dbReference>
<dbReference type="Proteomes" id="UP000054988">
    <property type="component" value="Unassembled WGS sequence"/>
</dbReference>
<organism evidence="3 4">
    <name type="scientific">Moniliophthora roreri</name>
    <name type="common">Frosty pod rot fungus</name>
    <name type="synonym">Monilia roreri</name>
    <dbReference type="NCBI Taxonomy" id="221103"/>
    <lineage>
        <taxon>Eukaryota</taxon>
        <taxon>Fungi</taxon>
        <taxon>Dikarya</taxon>
        <taxon>Basidiomycota</taxon>
        <taxon>Agaricomycotina</taxon>
        <taxon>Agaricomycetes</taxon>
        <taxon>Agaricomycetidae</taxon>
        <taxon>Agaricales</taxon>
        <taxon>Marasmiineae</taxon>
        <taxon>Marasmiaceae</taxon>
        <taxon>Moniliophthora</taxon>
    </lineage>
</organism>
<feature type="transmembrane region" description="Helical" evidence="1">
    <location>
        <begin position="24"/>
        <end position="46"/>
    </location>
</feature>
<dbReference type="SUPFAM" id="SSF51338">
    <property type="entry name" value="Composite domain of metallo-dependent hydrolases"/>
    <property type="match status" value="1"/>
</dbReference>
<dbReference type="InterPro" id="IPR050138">
    <property type="entry name" value="DHOase/Allantoinase_Hydrolase"/>
</dbReference>
<comment type="caution">
    <text evidence="3">The sequence shown here is derived from an EMBL/GenBank/DDBJ whole genome shotgun (WGS) entry which is preliminary data.</text>
</comment>
<dbReference type="PANTHER" id="PTHR43668:SF5">
    <property type="entry name" value="AMIDOHYDROLASE 3 DOMAIN-CONTAINING PROTEIN"/>
    <property type="match status" value="1"/>
</dbReference>
<evidence type="ECO:0000256" key="1">
    <source>
        <dbReference type="SAM" id="Phobius"/>
    </source>
</evidence>
<proteinExistence type="predicted"/>
<dbReference type="GO" id="GO:0005737">
    <property type="term" value="C:cytoplasm"/>
    <property type="evidence" value="ECO:0007669"/>
    <property type="project" value="TreeGrafter"/>
</dbReference>
<dbReference type="Gene3D" id="3.20.20.140">
    <property type="entry name" value="Metal-dependent hydrolases"/>
    <property type="match status" value="2"/>
</dbReference>